<proteinExistence type="predicted"/>
<name>S3ZHX0_9ACTN</name>
<keyword evidence="2" id="KW-1185">Reference proteome</keyword>
<gene>
    <name evidence="1" type="ORF">STRAU_3741</name>
</gene>
<evidence type="ECO:0000313" key="1">
    <source>
        <dbReference type="EMBL" id="EPH43211.1"/>
    </source>
</evidence>
<organism evidence="1 2">
    <name type="scientific">Streptomyces aurantiacus JA 4570</name>
    <dbReference type="NCBI Taxonomy" id="1286094"/>
    <lineage>
        <taxon>Bacteria</taxon>
        <taxon>Bacillati</taxon>
        <taxon>Actinomycetota</taxon>
        <taxon>Actinomycetes</taxon>
        <taxon>Kitasatosporales</taxon>
        <taxon>Streptomycetaceae</taxon>
        <taxon>Streptomyces</taxon>
        <taxon>Streptomyces aurantiacus group</taxon>
    </lineage>
</organism>
<evidence type="ECO:0000313" key="2">
    <source>
        <dbReference type="Proteomes" id="UP000014629"/>
    </source>
</evidence>
<reference evidence="1 2" key="1">
    <citation type="submission" date="2013-02" db="EMBL/GenBank/DDBJ databases">
        <title>Draft Genome Sequence of Streptomyces aurantiacus, Which Produces Setomimycin.</title>
        <authorList>
            <person name="Gruening B.A."/>
            <person name="Praeg A."/>
            <person name="Erxleben A."/>
            <person name="Guenther S."/>
            <person name="Mueller M."/>
        </authorList>
    </citation>
    <scope>NUCLEOTIDE SEQUENCE [LARGE SCALE GENOMIC DNA]</scope>
    <source>
        <strain evidence="1 2">JA 4570</strain>
    </source>
</reference>
<dbReference type="AlphaFoldDB" id="S3ZHX0"/>
<dbReference type="Proteomes" id="UP000014629">
    <property type="component" value="Unassembled WGS sequence"/>
</dbReference>
<comment type="caution">
    <text evidence="1">The sequence shown here is derived from an EMBL/GenBank/DDBJ whole genome shotgun (WGS) entry which is preliminary data.</text>
</comment>
<protein>
    <submittedName>
        <fullName evidence="1">Uncharacterized protein</fullName>
    </submittedName>
</protein>
<sequence>MDERPSTTLTALRRRRMEGYRFNLYRMEAR</sequence>
<accession>S3ZHX0</accession>
<dbReference type="EMBL" id="AOPZ01000176">
    <property type="protein sequence ID" value="EPH43211.1"/>
    <property type="molecule type" value="Genomic_DNA"/>
</dbReference>